<protein>
    <submittedName>
        <fullName evidence="2">Uncharacterized protein</fullName>
    </submittedName>
</protein>
<dbReference type="EMBL" id="JAYMYS010000006">
    <property type="protein sequence ID" value="KAK7389830.1"/>
    <property type="molecule type" value="Genomic_DNA"/>
</dbReference>
<dbReference type="Proteomes" id="UP001386955">
    <property type="component" value="Unassembled WGS sequence"/>
</dbReference>
<evidence type="ECO:0000313" key="3">
    <source>
        <dbReference type="Proteomes" id="UP001386955"/>
    </source>
</evidence>
<organism evidence="2 3">
    <name type="scientific">Psophocarpus tetragonolobus</name>
    <name type="common">Winged bean</name>
    <name type="synonym">Dolichos tetragonolobus</name>
    <dbReference type="NCBI Taxonomy" id="3891"/>
    <lineage>
        <taxon>Eukaryota</taxon>
        <taxon>Viridiplantae</taxon>
        <taxon>Streptophyta</taxon>
        <taxon>Embryophyta</taxon>
        <taxon>Tracheophyta</taxon>
        <taxon>Spermatophyta</taxon>
        <taxon>Magnoliopsida</taxon>
        <taxon>eudicotyledons</taxon>
        <taxon>Gunneridae</taxon>
        <taxon>Pentapetalae</taxon>
        <taxon>rosids</taxon>
        <taxon>fabids</taxon>
        <taxon>Fabales</taxon>
        <taxon>Fabaceae</taxon>
        <taxon>Papilionoideae</taxon>
        <taxon>50 kb inversion clade</taxon>
        <taxon>NPAAA clade</taxon>
        <taxon>indigoferoid/millettioid clade</taxon>
        <taxon>Phaseoleae</taxon>
        <taxon>Psophocarpus</taxon>
    </lineage>
</organism>
<proteinExistence type="predicted"/>
<reference evidence="2 3" key="1">
    <citation type="submission" date="2024-01" db="EMBL/GenBank/DDBJ databases">
        <title>The genomes of 5 underutilized Papilionoideae crops provide insights into root nodulation and disease resistanc.</title>
        <authorList>
            <person name="Jiang F."/>
        </authorList>
    </citation>
    <scope>NUCLEOTIDE SEQUENCE [LARGE SCALE GENOMIC DNA]</scope>
    <source>
        <strain evidence="2">DUOXIRENSHENG_FW03</strain>
        <tissue evidence="2">Leaves</tissue>
    </source>
</reference>
<sequence length="72" mass="8413">MRFCASRKHKDGRGGFLPAIFFLDFVYHGVLLQLFVNTFIVHVLCFVATFARFLCWLAQEDPSRGYFFAIFL</sequence>
<keyword evidence="3" id="KW-1185">Reference proteome</keyword>
<keyword evidence="1" id="KW-0472">Membrane</keyword>
<evidence type="ECO:0000313" key="2">
    <source>
        <dbReference type="EMBL" id="KAK7389830.1"/>
    </source>
</evidence>
<keyword evidence="1" id="KW-1133">Transmembrane helix</keyword>
<evidence type="ECO:0000256" key="1">
    <source>
        <dbReference type="SAM" id="Phobius"/>
    </source>
</evidence>
<feature type="transmembrane region" description="Helical" evidence="1">
    <location>
        <begin position="39"/>
        <end position="58"/>
    </location>
</feature>
<keyword evidence="1" id="KW-0812">Transmembrane</keyword>
<name>A0AAN9S5D1_PSOTE</name>
<feature type="transmembrane region" description="Helical" evidence="1">
    <location>
        <begin position="12"/>
        <end position="33"/>
    </location>
</feature>
<comment type="caution">
    <text evidence="2">The sequence shown here is derived from an EMBL/GenBank/DDBJ whole genome shotgun (WGS) entry which is preliminary data.</text>
</comment>
<gene>
    <name evidence="2" type="ORF">VNO78_25124</name>
</gene>
<accession>A0AAN9S5D1</accession>
<dbReference type="AlphaFoldDB" id="A0AAN9S5D1"/>